<dbReference type="InterPro" id="IPR032675">
    <property type="entry name" value="LRR_dom_sf"/>
</dbReference>
<dbReference type="Pfam" id="PF13855">
    <property type="entry name" value="LRR_8"/>
    <property type="match status" value="1"/>
</dbReference>
<dbReference type="SUPFAM" id="SSF52058">
    <property type="entry name" value="L domain-like"/>
    <property type="match status" value="1"/>
</dbReference>
<name>A1ZMZ5_MICM2</name>
<dbReference type="SMART" id="SM00369">
    <property type="entry name" value="LRR_TYP"/>
    <property type="match status" value="8"/>
</dbReference>
<dbReference type="OrthoDB" id="901479at2"/>
<dbReference type="RefSeq" id="WP_002698316.1">
    <property type="nucleotide sequence ID" value="NZ_AAWS01000017.1"/>
</dbReference>
<dbReference type="Proteomes" id="UP000004095">
    <property type="component" value="Unassembled WGS sequence"/>
</dbReference>
<proteinExistence type="predicted"/>
<comment type="caution">
    <text evidence="4">The sequence shown here is derived from an EMBL/GenBank/DDBJ whole genome shotgun (WGS) entry which is preliminary data.</text>
</comment>
<dbReference type="AlphaFoldDB" id="A1ZMZ5"/>
<feature type="domain" description="Disease resistance R13L4/SHOC-2-like LRR" evidence="3">
    <location>
        <begin position="108"/>
        <end position="276"/>
    </location>
</feature>
<dbReference type="PANTHER" id="PTHR48051:SF1">
    <property type="entry name" value="RAS SUPPRESSOR PROTEIN 1"/>
    <property type="match status" value="1"/>
</dbReference>
<evidence type="ECO:0000313" key="4">
    <source>
        <dbReference type="EMBL" id="EAY28176.1"/>
    </source>
</evidence>
<dbReference type="PROSITE" id="PS51450">
    <property type="entry name" value="LRR"/>
    <property type="match status" value="5"/>
</dbReference>
<accession>A1ZMZ5</accession>
<dbReference type="PANTHER" id="PTHR48051">
    <property type="match status" value="1"/>
</dbReference>
<evidence type="ECO:0000259" key="3">
    <source>
        <dbReference type="Pfam" id="PF23598"/>
    </source>
</evidence>
<dbReference type="InterPro" id="IPR050216">
    <property type="entry name" value="LRR_domain-containing"/>
</dbReference>
<evidence type="ECO:0000256" key="2">
    <source>
        <dbReference type="ARBA" id="ARBA00022737"/>
    </source>
</evidence>
<dbReference type="EMBL" id="AAWS01000017">
    <property type="protein sequence ID" value="EAY28176.1"/>
    <property type="molecule type" value="Genomic_DNA"/>
</dbReference>
<reference evidence="4 5" key="1">
    <citation type="submission" date="2007-01" db="EMBL/GenBank/DDBJ databases">
        <authorList>
            <person name="Haygood M."/>
            <person name="Podell S."/>
            <person name="Anderson C."/>
            <person name="Hopkinson B."/>
            <person name="Roe K."/>
            <person name="Barbeau K."/>
            <person name="Gaasterland T."/>
            <person name="Ferriera S."/>
            <person name="Johnson J."/>
            <person name="Kravitz S."/>
            <person name="Beeson K."/>
            <person name="Sutton G."/>
            <person name="Rogers Y.-H."/>
            <person name="Friedman R."/>
            <person name="Frazier M."/>
            <person name="Venter J.C."/>
        </authorList>
    </citation>
    <scope>NUCLEOTIDE SEQUENCE [LARGE SCALE GENOMIC DNA]</scope>
    <source>
        <strain evidence="4 5">ATCC 23134</strain>
    </source>
</reference>
<dbReference type="SMART" id="SM00364">
    <property type="entry name" value="LRR_BAC"/>
    <property type="match status" value="9"/>
</dbReference>
<dbReference type="GO" id="GO:0005737">
    <property type="term" value="C:cytoplasm"/>
    <property type="evidence" value="ECO:0007669"/>
    <property type="project" value="TreeGrafter"/>
</dbReference>
<dbReference type="InterPro" id="IPR055414">
    <property type="entry name" value="LRR_R13L4/SHOC2-like"/>
</dbReference>
<dbReference type="InterPro" id="IPR003591">
    <property type="entry name" value="Leu-rich_rpt_typical-subtyp"/>
</dbReference>
<evidence type="ECO:0000313" key="5">
    <source>
        <dbReference type="Proteomes" id="UP000004095"/>
    </source>
</evidence>
<keyword evidence="5" id="KW-1185">Reference proteome</keyword>
<dbReference type="Pfam" id="PF23598">
    <property type="entry name" value="LRR_14"/>
    <property type="match status" value="1"/>
</dbReference>
<dbReference type="InterPro" id="IPR001611">
    <property type="entry name" value="Leu-rich_rpt"/>
</dbReference>
<dbReference type="eggNOG" id="COG4886">
    <property type="taxonomic scope" value="Bacteria"/>
</dbReference>
<protein>
    <submittedName>
        <fullName evidence="4">Small GTP-binding protein domain</fullName>
    </submittedName>
</protein>
<sequence length="312" mass="35860">MKLLSYRHQGLREFPEEIRQTPRITNLNLSDNQIERIPAWVTTLKNLQVLYLNNNQITNIDKLCDLPHLEVLQLNNNQISSIPGSIRSLTNLKRLYINNNLLVEVPTALGALTQLKQLLLAKNQLVDLPDAIGKLINLTILNLFDNRLEQLPDTIGNLTQLTYLQLGFNCLVRLPHTLQCLQALTHLEVFSNQLHTLPELARLPNLQKLNVGDNYLSGIEQLPASLTEVSIYHNPLEAIASELIDCFKNKENNLFEYLYVDTQQMQRLNIDPQEFDKTLKVVDLANKKASARDLNYMPLELRQKWQIIGEWT</sequence>
<dbReference type="SMART" id="SM00365">
    <property type="entry name" value="LRR_SD22"/>
    <property type="match status" value="4"/>
</dbReference>
<keyword evidence="2" id="KW-0677">Repeat</keyword>
<organism evidence="4 5">
    <name type="scientific">Microscilla marina ATCC 23134</name>
    <dbReference type="NCBI Taxonomy" id="313606"/>
    <lineage>
        <taxon>Bacteria</taxon>
        <taxon>Pseudomonadati</taxon>
        <taxon>Bacteroidota</taxon>
        <taxon>Cytophagia</taxon>
        <taxon>Cytophagales</taxon>
        <taxon>Microscillaceae</taxon>
        <taxon>Microscilla</taxon>
    </lineage>
</organism>
<dbReference type="Gene3D" id="3.80.10.10">
    <property type="entry name" value="Ribonuclease Inhibitor"/>
    <property type="match status" value="3"/>
</dbReference>
<gene>
    <name evidence="4" type="ORF">M23134_03437</name>
</gene>
<keyword evidence="1" id="KW-0433">Leucine-rich repeat</keyword>
<evidence type="ECO:0000256" key="1">
    <source>
        <dbReference type="ARBA" id="ARBA00022614"/>
    </source>
</evidence>